<evidence type="ECO:0000256" key="14">
    <source>
        <dbReference type="RuleBase" id="RU362035"/>
    </source>
</evidence>
<dbReference type="InterPro" id="IPR011531">
    <property type="entry name" value="HCO3_transpt-like_TM_dom"/>
</dbReference>
<feature type="transmembrane region" description="Helical" evidence="14">
    <location>
        <begin position="725"/>
        <end position="744"/>
    </location>
</feature>
<organism evidence="18 19">
    <name type="scientific">Microtus ochrogaster</name>
    <name type="common">Prairie vole</name>
    <dbReference type="NCBI Taxonomy" id="79684"/>
    <lineage>
        <taxon>Eukaryota</taxon>
        <taxon>Metazoa</taxon>
        <taxon>Chordata</taxon>
        <taxon>Craniata</taxon>
        <taxon>Vertebrata</taxon>
        <taxon>Euteleostomi</taxon>
        <taxon>Mammalia</taxon>
        <taxon>Eutheria</taxon>
        <taxon>Euarchontoglires</taxon>
        <taxon>Glires</taxon>
        <taxon>Rodentia</taxon>
        <taxon>Myomorpha</taxon>
        <taxon>Muroidea</taxon>
        <taxon>Cricetidae</taxon>
        <taxon>Arvicolinae</taxon>
        <taxon>Microtus</taxon>
    </lineage>
</organism>
<evidence type="ECO:0000259" key="17">
    <source>
        <dbReference type="Pfam" id="PF07565"/>
    </source>
</evidence>
<comment type="caution">
    <text evidence="14">Lacks conserved residue(s) required for the propagation of feature annotation.</text>
</comment>
<dbReference type="AlphaFoldDB" id="A0A8J6GQ17"/>
<name>A0A8J6GQ17_MICOH</name>
<dbReference type="InterPro" id="IPR016152">
    <property type="entry name" value="PTrfase/Anion_transptr"/>
</dbReference>
<accession>A0A8J6GQ17</accession>
<keyword evidence="9 14" id="KW-0406">Ion transport</keyword>
<feature type="transmembrane region" description="Helical" evidence="14">
    <location>
        <begin position="770"/>
        <end position="794"/>
    </location>
</feature>
<dbReference type="GO" id="GO:0016323">
    <property type="term" value="C:basolateral plasma membrane"/>
    <property type="evidence" value="ECO:0007669"/>
    <property type="project" value="UniProtKB-SubCell"/>
</dbReference>
<feature type="region of interest" description="Disordered" evidence="15">
    <location>
        <begin position="409"/>
        <end position="428"/>
    </location>
</feature>
<evidence type="ECO:0000256" key="13">
    <source>
        <dbReference type="ARBA" id="ARBA00023201"/>
    </source>
</evidence>
<evidence type="ECO:0000256" key="12">
    <source>
        <dbReference type="ARBA" id="ARBA00023180"/>
    </source>
</evidence>
<dbReference type="PANTHER" id="PTHR11453">
    <property type="entry name" value="ANION EXCHANGE PROTEIN"/>
    <property type="match status" value="1"/>
</dbReference>
<keyword evidence="10 14" id="KW-0472">Membrane</keyword>
<evidence type="ECO:0000256" key="2">
    <source>
        <dbReference type="ARBA" id="ARBA00004554"/>
    </source>
</evidence>
<keyword evidence="8" id="KW-0915">Sodium</keyword>
<dbReference type="GO" id="GO:0051453">
    <property type="term" value="P:regulation of intracellular pH"/>
    <property type="evidence" value="ECO:0007669"/>
    <property type="project" value="TreeGrafter"/>
</dbReference>
<evidence type="ECO:0000256" key="11">
    <source>
        <dbReference type="ARBA" id="ARBA00023157"/>
    </source>
</evidence>
<dbReference type="InterPro" id="IPR003020">
    <property type="entry name" value="HCO3_transpt_euk"/>
</dbReference>
<keyword evidence="5" id="KW-1003">Cell membrane</keyword>
<dbReference type="Pfam" id="PF00955">
    <property type="entry name" value="HCO3_cotransp"/>
    <property type="match status" value="1"/>
</dbReference>
<evidence type="ECO:0000256" key="1">
    <source>
        <dbReference type="ARBA" id="ARBA00004424"/>
    </source>
</evidence>
<evidence type="ECO:0000256" key="15">
    <source>
        <dbReference type="SAM" id="MobiDB-lite"/>
    </source>
</evidence>
<sequence>NDEEAVVDRGGTRSILKTHFEKEDLEGHRTLFIGVHVPLGGRKSHRRHRHRGHKHRKRDRERDSGLEDGRESPSFDTPSQRVQFILGTEDDDEEHIPHDLFTELDEICWREGEDAEWRETARWLKFEEDVEDGGERWSKPYVATLSLHSLFELRSCVLNGTVLLDMHANTLEEIADMVLDQQISSGQLNEDVRHRVHEALMKQHHHQNQKKLTNRIPIVRSFADIGKKQSEPNSMDKNGQVVSPQSAPACAENKNDVSRENSTVDFSKVDLHFMKKIPPGAEASNILVGELEFLDRTVVAFVRLSPAVLLQGLAEVPIPSRFLFILLGPLGKGQQYHEIGRSIATLMTDEVFHDVAYKAKDRNDLVSGIDEFLDQVTVLPPGEWDPSIRIEPPKNVPSQEKRKIPAVPNGTAAHGEAEPHGGHSGPELQRTGRIFGGLILDIKRKAPFFWSDFRDAFSLQCLASFLFLYCACMSPVITFGGLLGEATEGRISAIESLFGASMTGIAYSLFGGQPLTILGSTGPVLVFEKILFKFCKEYGLSYLSLRASIGLWTATLCIILVATDASSLVCYITRFTEEAFASLICIIFIYEALEKLFELSEAYPINMHNDLELLTQYSCNCMEPHSPSNATLKEWRESNISASDIIWGNLSVSECRSLHGEYVGRACGHGHPYVPDVLFWSVILFFSTVTMSATLKQFKTSRYFPTKPTRDDRGWFVTPLGPNPWWTIIAAIIPALLCTILIFMDQQITAVIINRKEHKLKKGCGYHLDLLMVAVMLGVCSIMGLPWFVAATVLSITHVNSLKLESECSAPGEQPKFLGIREQRVTGLMIFILMGSSVFMTSILKFIPMPVLYGVFLYMGASSLKGIQVLALVFVRKLMDFLFTKRELSWLDDLMPESKKKKLEDAEKEEEQSMLAMEDEGTVQLPLEGHYRDDPSVINISDEMSKTAMWGNLLVTADNSKDKESRFPSKRFEF</sequence>
<keyword evidence="6 14" id="KW-0812">Transmembrane</keyword>
<proteinExistence type="inferred from homology"/>
<dbReference type="InterPro" id="IPR013769">
    <property type="entry name" value="Band3_cytoplasmic_dom"/>
</dbReference>
<dbReference type="NCBIfam" id="TIGR00834">
    <property type="entry name" value="ae"/>
    <property type="match status" value="1"/>
</dbReference>
<feature type="non-terminal residue" evidence="18">
    <location>
        <position position="1"/>
    </location>
</feature>
<feature type="transmembrane region" description="Helical" evidence="14">
    <location>
        <begin position="491"/>
        <end position="510"/>
    </location>
</feature>
<evidence type="ECO:0000256" key="8">
    <source>
        <dbReference type="ARBA" id="ARBA00023053"/>
    </source>
</evidence>
<evidence type="ECO:0000259" key="16">
    <source>
        <dbReference type="Pfam" id="PF00955"/>
    </source>
</evidence>
<feature type="domain" description="Band 3 cytoplasmic" evidence="17">
    <location>
        <begin position="98"/>
        <end position="386"/>
    </location>
</feature>
<feature type="transmembrane region" description="Helical" evidence="14">
    <location>
        <begin position="853"/>
        <end position="875"/>
    </location>
</feature>
<dbReference type="Proteomes" id="UP000710432">
    <property type="component" value="Unassembled WGS sequence"/>
</dbReference>
<feature type="transmembrane region" description="Helical" evidence="14">
    <location>
        <begin position="462"/>
        <end position="484"/>
    </location>
</feature>
<feature type="transmembrane region" description="Helical" evidence="14">
    <location>
        <begin position="549"/>
        <end position="572"/>
    </location>
</feature>
<evidence type="ECO:0000256" key="10">
    <source>
        <dbReference type="ARBA" id="ARBA00023136"/>
    </source>
</evidence>
<feature type="transmembrane region" description="Helical" evidence="14">
    <location>
        <begin position="677"/>
        <end position="695"/>
    </location>
</feature>
<feature type="domain" description="Bicarbonate transporter-like transmembrane" evidence="16">
    <location>
        <begin position="433"/>
        <end position="707"/>
    </location>
</feature>
<keyword evidence="4 14" id="KW-0813">Transport</keyword>
<comment type="caution">
    <text evidence="18">The sequence shown here is derived from an EMBL/GenBank/DDBJ whole genome shotgun (WGS) entry which is preliminary data.</text>
</comment>
<feature type="compositionally biased region" description="Basic and acidic residues" evidence="15">
    <location>
        <begin position="60"/>
        <end position="73"/>
    </location>
</feature>
<dbReference type="Gene3D" id="1.10.287.570">
    <property type="entry name" value="Helical hairpin bin"/>
    <property type="match status" value="1"/>
</dbReference>
<dbReference type="PRINTS" id="PR01232">
    <property type="entry name" value="NAHCO3TRSPRT"/>
</dbReference>
<dbReference type="GO" id="GO:0005452">
    <property type="term" value="F:solute:inorganic anion antiporter activity"/>
    <property type="evidence" value="ECO:0007669"/>
    <property type="project" value="InterPro"/>
</dbReference>
<gene>
    <name evidence="18" type="ORF">LTLLF_133940</name>
</gene>
<evidence type="ECO:0000256" key="5">
    <source>
        <dbReference type="ARBA" id="ARBA00022475"/>
    </source>
</evidence>
<feature type="transmembrane region" description="Helical" evidence="14">
    <location>
        <begin position="825"/>
        <end position="847"/>
    </location>
</feature>
<evidence type="ECO:0000313" key="18">
    <source>
        <dbReference type="EMBL" id="KAH0514738.1"/>
    </source>
</evidence>
<dbReference type="GO" id="GO:0008509">
    <property type="term" value="F:monoatomic anion transmembrane transporter activity"/>
    <property type="evidence" value="ECO:0007669"/>
    <property type="project" value="InterPro"/>
</dbReference>
<dbReference type="PANTHER" id="PTHR11453:SF32">
    <property type="entry name" value="SODIUM-DRIVEN CHLORIDE BICARBONATE EXCHANGER"/>
    <property type="match status" value="1"/>
</dbReference>
<comment type="similarity">
    <text evidence="3 14">Belongs to the anion exchanger (TC 2.A.31) family.</text>
</comment>
<protein>
    <recommendedName>
        <fullName evidence="14">Anion exchange protein</fullName>
    </recommendedName>
</protein>
<feature type="compositionally biased region" description="Basic residues" evidence="15">
    <location>
        <begin position="42"/>
        <end position="59"/>
    </location>
</feature>
<keyword evidence="12" id="KW-0325">Glycoprotein</keyword>
<evidence type="ECO:0000256" key="3">
    <source>
        <dbReference type="ARBA" id="ARBA00010993"/>
    </source>
</evidence>
<dbReference type="SUPFAM" id="SSF55804">
    <property type="entry name" value="Phoshotransferase/anion transport protein"/>
    <property type="match status" value="1"/>
</dbReference>
<dbReference type="Gene3D" id="3.40.930.10">
    <property type="entry name" value="Mannitol-specific EII, Chain A"/>
    <property type="match status" value="1"/>
</dbReference>
<evidence type="ECO:0000256" key="6">
    <source>
        <dbReference type="ARBA" id="ARBA00022692"/>
    </source>
</evidence>
<dbReference type="InterPro" id="IPR003024">
    <property type="entry name" value="Na/HCO3_transpt"/>
</dbReference>
<evidence type="ECO:0000256" key="9">
    <source>
        <dbReference type="ARBA" id="ARBA00023065"/>
    </source>
</evidence>
<comment type="subcellular location">
    <subcellularLocation>
        <location evidence="1">Apical cell membrane</location>
        <topology evidence="1">Multi-pass membrane protein</topology>
    </subcellularLocation>
    <subcellularLocation>
        <location evidence="2">Basolateral cell membrane</location>
        <topology evidence="2">Multi-pass membrane protein</topology>
    </subcellularLocation>
    <subcellularLocation>
        <location evidence="14">Membrane</location>
        <topology evidence="14">Multi-pass membrane protein</topology>
    </subcellularLocation>
</comment>
<dbReference type="PRINTS" id="PR01231">
    <property type="entry name" value="HCO3TRNSPORT"/>
</dbReference>
<dbReference type="FunFam" id="3.40.930.10:FF:000001">
    <property type="entry name" value="Anion exchange protein"/>
    <property type="match status" value="1"/>
</dbReference>
<evidence type="ECO:0000256" key="7">
    <source>
        <dbReference type="ARBA" id="ARBA00022989"/>
    </source>
</evidence>
<feature type="region of interest" description="Disordered" evidence="15">
    <location>
        <begin position="41"/>
        <end position="79"/>
    </location>
</feature>
<dbReference type="Pfam" id="PF07565">
    <property type="entry name" value="Band_3_cyto"/>
    <property type="match status" value="1"/>
</dbReference>
<keyword evidence="13" id="KW-0739">Sodium transport</keyword>
<dbReference type="EMBL" id="JAATJU010021082">
    <property type="protein sequence ID" value="KAH0514738.1"/>
    <property type="molecule type" value="Genomic_DNA"/>
</dbReference>
<dbReference type="FunFam" id="1.10.287.570:FF:000001">
    <property type="entry name" value="Anion exchange protein"/>
    <property type="match status" value="1"/>
</dbReference>
<reference evidence="18" key="1">
    <citation type="submission" date="2020-03" db="EMBL/GenBank/DDBJ databases">
        <title>Studies in the Genomics of Life Span.</title>
        <authorList>
            <person name="Glass D."/>
        </authorList>
    </citation>
    <scope>NUCLEOTIDE SEQUENCE</scope>
    <source>
        <strain evidence="18">LTLLF</strain>
        <tissue evidence="18">Muscle</tissue>
    </source>
</reference>
<keyword evidence="7 14" id="KW-1133">Transmembrane helix</keyword>
<dbReference type="GO" id="GO:0008510">
    <property type="term" value="F:sodium:bicarbonate symporter activity"/>
    <property type="evidence" value="ECO:0007669"/>
    <property type="project" value="TreeGrafter"/>
</dbReference>
<dbReference type="GO" id="GO:0016324">
    <property type="term" value="C:apical plasma membrane"/>
    <property type="evidence" value="ECO:0007669"/>
    <property type="project" value="UniProtKB-SubCell"/>
</dbReference>
<keyword evidence="11" id="KW-1015">Disulfide bond</keyword>
<evidence type="ECO:0000313" key="19">
    <source>
        <dbReference type="Proteomes" id="UP000710432"/>
    </source>
</evidence>
<evidence type="ECO:0000256" key="4">
    <source>
        <dbReference type="ARBA" id="ARBA00022448"/>
    </source>
</evidence>